<dbReference type="EMBL" id="RBNL01000101">
    <property type="protein sequence ID" value="RMM09164.1"/>
    <property type="molecule type" value="Genomic_DNA"/>
</dbReference>
<dbReference type="AlphaFoldDB" id="A0A3M3B8Z9"/>
<reference evidence="1 2" key="1">
    <citation type="submission" date="2018-08" db="EMBL/GenBank/DDBJ databases">
        <title>Recombination of ecologically and evolutionarily significant loci maintains genetic cohesion in the Pseudomonas syringae species complex.</title>
        <authorList>
            <person name="Dillon M."/>
            <person name="Thakur S."/>
            <person name="Almeida R.N.D."/>
            <person name="Weir B.S."/>
            <person name="Guttman D.S."/>
        </authorList>
    </citation>
    <scope>NUCLEOTIDE SEQUENCE [LARGE SCALE GENOMIC DNA]</scope>
    <source>
        <strain evidence="1 2">88_10</strain>
    </source>
</reference>
<sequence length="43" mass="4777">MEWPFNKCFKAQGDDDVSQMRAVARKASTSTQLSELTEQLAGT</sequence>
<name>A0A3M3B8Z9_PSEYM</name>
<dbReference type="Proteomes" id="UP000282378">
    <property type="component" value="Unassembled WGS sequence"/>
</dbReference>
<gene>
    <name evidence="1" type="ORF">APX70_00037</name>
</gene>
<organism evidence="1 2">
    <name type="scientific">Pseudomonas syringae pv. maculicola</name>
    <dbReference type="NCBI Taxonomy" id="59511"/>
    <lineage>
        <taxon>Bacteria</taxon>
        <taxon>Pseudomonadati</taxon>
        <taxon>Pseudomonadota</taxon>
        <taxon>Gammaproteobacteria</taxon>
        <taxon>Pseudomonadales</taxon>
        <taxon>Pseudomonadaceae</taxon>
        <taxon>Pseudomonas</taxon>
    </lineage>
</organism>
<evidence type="ECO:0000313" key="2">
    <source>
        <dbReference type="Proteomes" id="UP000282378"/>
    </source>
</evidence>
<proteinExistence type="predicted"/>
<comment type="caution">
    <text evidence="1">The sequence shown here is derived from an EMBL/GenBank/DDBJ whole genome shotgun (WGS) entry which is preliminary data.</text>
</comment>
<protein>
    <submittedName>
        <fullName evidence="1">Uncharacterized protein</fullName>
    </submittedName>
</protein>
<evidence type="ECO:0000313" key="1">
    <source>
        <dbReference type="EMBL" id="RMM09164.1"/>
    </source>
</evidence>
<accession>A0A3M3B8Z9</accession>